<evidence type="ECO:0000256" key="5">
    <source>
        <dbReference type="SAM" id="Phobius"/>
    </source>
</evidence>
<feature type="transmembrane region" description="Helical" evidence="5">
    <location>
        <begin position="59"/>
        <end position="76"/>
    </location>
</feature>
<dbReference type="EMBL" id="VVIM01000009">
    <property type="protein sequence ID" value="KAB0793634.1"/>
    <property type="molecule type" value="Genomic_DNA"/>
</dbReference>
<feature type="transmembrane region" description="Helical" evidence="5">
    <location>
        <begin position="147"/>
        <end position="168"/>
    </location>
</feature>
<comment type="subcellular location">
    <subcellularLocation>
        <location evidence="1">Membrane</location>
        <topology evidence="1">Multi-pass membrane protein</topology>
    </subcellularLocation>
</comment>
<dbReference type="InterPro" id="IPR005829">
    <property type="entry name" value="Sugar_transporter_CS"/>
</dbReference>
<accession>A0A5N4A8J0</accession>
<dbReference type="InterPro" id="IPR050549">
    <property type="entry name" value="MFS_Trehalose_Transporter"/>
</dbReference>
<sequence>MRGLREILQNCRYMQYLAAMSAAMAAICSFMIGSWGSPSIPKLTSADSPLGVALNSEEVSWVASSHLLGYTVGSLVSPIPLKMIGPKWSLLITSLPLAGCWFGIAFSKSPIGLILLRFLSGVCDGVILTVLPLYIGEVADKDIRGKLISFSPIFAGLGNFIVLAVGPFVEYKTLTFICAAVPIIFGSVFVFLPESPYFLLKTGRTEESKCSLRTLSGSSVDEPTIDERMNEIEATVRVHCEASQRCNVLYIFSKRHFRFALFISLHLRLINVFGGMSVIKPYLQTKLEQQEAVFLPKFRV</sequence>
<dbReference type="AlphaFoldDB" id="A0A5N4A8J0"/>
<dbReference type="SUPFAM" id="SSF103473">
    <property type="entry name" value="MFS general substrate transporter"/>
    <property type="match status" value="1"/>
</dbReference>
<comment type="caution">
    <text evidence="7">The sequence shown here is derived from an EMBL/GenBank/DDBJ whole genome shotgun (WGS) entry which is preliminary data.</text>
</comment>
<dbReference type="InParanoid" id="A0A5N4A8J0"/>
<keyword evidence="4 5" id="KW-0472">Membrane</keyword>
<proteinExistence type="predicted"/>
<dbReference type="OrthoDB" id="8120565at2759"/>
<keyword evidence="2 5" id="KW-0812">Transmembrane</keyword>
<evidence type="ECO:0000313" key="8">
    <source>
        <dbReference type="Proteomes" id="UP000327044"/>
    </source>
</evidence>
<dbReference type="InterPro" id="IPR020846">
    <property type="entry name" value="MFS_dom"/>
</dbReference>
<dbReference type="Gene3D" id="1.20.1250.20">
    <property type="entry name" value="MFS general substrate transporter like domains"/>
    <property type="match status" value="1"/>
</dbReference>
<feature type="transmembrane region" description="Helical" evidence="5">
    <location>
        <begin position="16"/>
        <end position="35"/>
    </location>
</feature>
<feature type="transmembrane region" description="Helical" evidence="5">
    <location>
        <begin position="259"/>
        <end position="279"/>
    </location>
</feature>
<dbReference type="PANTHER" id="PTHR48021">
    <property type="match status" value="1"/>
</dbReference>
<dbReference type="Proteomes" id="UP000327044">
    <property type="component" value="Unassembled WGS sequence"/>
</dbReference>
<dbReference type="InterPro" id="IPR005828">
    <property type="entry name" value="MFS_sugar_transport-like"/>
</dbReference>
<keyword evidence="8" id="KW-1185">Reference proteome</keyword>
<feature type="transmembrane region" description="Helical" evidence="5">
    <location>
        <begin position="113"/>
        <end position="135"/>
    </location>
</feature>
<reference evidence="7 8" key="1">
    <citation type="journal article" date="2018" name="Elife">
        <title>Firefly genomes illuminate parallel origins of bioluminescence in beetles.</title>
        <authorList>
            <person name="Fallon T.R."/>
            <person name="Lower S.E."/>
            <person name="Chang C.H."/>
            <person name="Bessho-Uehara M."/>
            <person name="Martin G.J."/>
            <person name="Bewick A.J."/>
            <person name="Behringer M."/>
            <person name="Debat H.J."/>
            <person name="Wong I."/>
            <person name="Day J.C."/>
            <person name="Suvorov A."/>
            <person name="Silva C.J."/>
            <person name="Stanger-Hall K.F."/>
            <person name="Hall D.W."/>
            <person name="Schmitz R.J."/>
            <person name="Nelson D.R."/>
            <person name="Lewis S.M."/>
            <person name="Shigenobu S."/>
            <person name="Bybee S.M."/>
            <person name="Larracuente A.M."/>
            <person name="Oba Y."/>
            <person name="Weng J.K."/>
        </authorList>
    </citation>
    <scope>NUCLEOTIDE SEQUENCE [LARGE SCALE GENOMIC DNA]</scope>
    <source>
        <strain evidence="7">1611_PpyrPB1</strain>
        <tissue evidence="7">Whole body</tissue>
    </source>
</reference>
<feature type="domain" description="Major facilitator superfamily (MFS) profile" evidence="6">
    <location>
        <begin position="14"/>
        <end position="300"/>
    </location>
</feature>
<organism evidence="7 8">
    <name type="scientific">Photinus pyralis</name>
    <name type="common">Common eastern firefly</name>
    <name type="synonym">Lampyris pyralis</name>
    <dbReference type="NCBI Taxonomy" id="7054"/>
    <lineage>
        <taxon>Eukaryota</taxon>
        <taxon>Metazoa</taxon>
        <taxon>Ecdysozoa</taxon>
        <taxon>Arthropoda</taxon>
        <taxon>Hexapoda</taxon>
        <taxon>Insecta</taxon>
        <taxon>Pterygota</taxon>
        <taxon>Neoptera</taxon>
        <taxon>Endopterygota</taxon>
        <taxon>Coleoptera</taxon>
        <taxon>Polyphaga</taxon>
        <taxon>Elateriformia</taxon>
        <taxon>Elateroidea</taxon>
        <taxon>Lampyridae</taxon>
        <taxon>Lampyrinae</taxon>
        <taxon>Photinus</taxon>
    </lineage>
</organism>
<dbReference type="PANTHER" id="PTHR48021:SF46">
    <property type="entry name" value="MAJOR FACILITATOR SUPERFAMILY (MFS) PROFILE DOMAIN-CONTAINING PROTEIN"/>
    <property type="match status" value="1"/>
</dbReference>
<feature type="transmembrane region" description="Helical" evidence="5">
    <location>
        <begin position="88"/>
        <end position="107"/>
    </location>
</feature>
<evidence type="ECO:0000256" key="1">
    <source>
        <dbReference type="ARBA" id="ARBA00004141"/>
    </source>
</evidence>
<keyword evidence="3 5" id="KW-1133">Transmembrane helix</keyword>
<evidence type="ECO:0000256" key="2">
    <source>
        <dbReference type="ARBA" id="ARBA00022692"/>
    </source>
</evidence>
<evidence type="ECO:0000259" key="6">
    <source>
        <dbReference type="PROSITE" id="PS50850"/>
    </source>
</evidence>
<dbReference type="InterPro" id="IPR036259">
    <property type="entry name" value="MFS_trans_sf"/>
</dbReference>
<dbReference type="GO" id="GO:0016020">
    <property type="term" value="C:membrane"/>
    <property type="evidence" value="ECO:0007669"/>
    <property type="project" value="UniProtKB-SubCell"/>
</dbReference>
<dbReference type="PROSITE" id="PS50850">
    <property type="entry name" value="MFS"/>
    <property type="match status" value="1"/>
</dbReference>
<dbReference type="Pfam" id="PF00083">
    <property type="entry name" value="Sugar_tr"/>
    <property type="match status" value="1"/>
</dbReference>
<evidence type="ECO:0000313" key="7">
    <source>
        <dbReference type="EMBL" id="KAB0793634.1"/>
    </source>
</evidence>
<gene>
    <name evidence="7" type="ORF">PPYR_13254</name>
</gene>
<evidence type="ECO:0000256" key="4">
    <source>
        <dbReference type="ARBA" id="ARBA00023136"/>
    </source>
</evidence>
<protein>
    <recommendedName>
        <fullName evidence="6">Major facilitator superfamily (MFS) profile domain-containing protein</fullName>
    </recommendedName>
</protein>
<name>A0A5N4A8J0_PHOPY</name>
<feature type="transmembrane region" description="Helical" evidence="5">
    <location>
        <begin position="174"/>
        <end position="192"/>
    </location>
</feature>
<dbReference type="PROSITE" id="PS00217">
    <property type="entry name" value="SUGAR_TRANSPORT_2"/>
    <property type="match status" value="1"/>
</dbReference>
<evidence type="ECO:0000256" key="3">
    <source>
        <dbReference type="ARBA" id="ARBA00022989"/>
    </source>
</evidence>
<dbReference type="GO" id="GO:0022857">
    <property type="term" value="F:transmembrane transporter activity"/>
    <property type="evidence" value="ECO:0007669"/>
    <property type="project" value="InterPro"/>
</dbReference>